<name>A0AAJ6NDK8_9PAST</name>
<dbReference type="RefSeq" id="WP_306375900.1">
    <property type="nucleotide sequence ID" value="NZ_JASAYT010000014.1"/>
</dbReference>
<gene>
    <name evidence="1" type="ORF">QJU97_05320</name>
</gene>
<comment type="caution">
    <text evidence="1">The sequence shown here is derived from an EMBL/GenBank/DDBJ whole genome shotgun (WGS) entry which is preliminary data.</text>
</comment>
<sequence length="107" mass="12151">MKIDVTEYKSLMNGLIDTHTSFEICGVDISDMLQVCSDLEQTIENKYLKCRIYTKNRLVTGLSGVLNYRWGVLSLASIVAHNILTLNPDYEIVRDLANNRVEVVWVG</sequence>
<evidence type="ECO:0000313" key="1">
    <source>
        <dbReference type="EMBL" id="MDP8174877.1"/>
    </source>
</evidence>
<protein>
    <submittedName>
        <fullName evidence="1">Uncharacterized protein</fullName>
    </submittedName>
</protein>
<reference evidence="1" key="1">
    <citation type="journal article" date="2023" name="Front. Microbiol.">
        <title>Phylogeography and host specificity of Pasteurellaceae pathogenic to sea-farmed fish in the north-east Atlantic.</title>
        <authorList>
            <person name="Gulla S."/>
            <person name="Colquhoun D.J."/>
            <person name="Olsen A.B."/>
            <person name="Spilsberg B."/>
            <person name="Lagesen K."/>
            <person name="Aakesson C.P."/>
            <person name="Strom S."/>
            <person name="Manji F."/>
            <person name="Birkbeck T.H."/>
            <person name="Nilsen H.K."/>
        </authorList>
    </citation>
    <scope>NUCLEOTIDE SEQUENCE</scope>
    <source>
        <strain evidence="1">98B1</strain>
    </source>
</reference>
<evidence type="ECO:0000313" key="2">
    <source>
        <dbReference type="Proteomes" id="UP001231736"/>
    </source>
</evidence>
<dbReference type="AlphaFoldDB" id="A0AAJ6NDK8"/>
<dbReference type="EMBL" id="JASAYT010000014">
    <property type="protein sequence ID" value="MDP8174877.1"/>
    <property type="molecule type" value="Genomic_DNA"/>
</dbReference>
<dbReference type="Proteomes" id="UP001231736">
    <property type="component" value="Unassembled WGS sequence"/>
</dbReference>
<organism evidence="1 2">
    <name type="scientific">Phocoenobacter skyensis</name>
    <dbReference type="NCBI Taxonomy" id="97481"/>
    <lineage>
        <taxon>Bacteria</taxon>
        <taxon>Pseudomonadati</taxon>
        <taxon>Pseudomonadota</taxon>
        <taxon>Gammaproteobacteria</taxon>
        <taxon>Pasteurellales</taxon>
        <taxon>Pasteurellaceae</taxon>
        <taxon>Phocoenobacter</taxon>
    </lineage>
</organism>
<proteinExistence type="predicted"/>
<accession>A0AAJ6NDK8</accession>